<protein>
    <submittedName>
        <fullName evidence="2">Rhodanese domain protein</fullName>
    </submittedName>
</protein>
<gene>
    <name evidence="2" type="ORF">TBH_C1999</name>
</gene>
<dbReference type="InterPro" id="IPR050229">
    <property type="entry name" value="GlpE_sulfurtransferase"/>
</dbReference>
<keyword evidence="3" id="KW-1185">Reference proteome</keyword>
<dbReference type="Gene3D" id="3.40.250.10">
    <property type="entry name" value="Rhodanese-like domain"/>
    <property type="match status" value="1"/>
</dbReference>
<reference evidence="2 3" key="1">
    <citation type="journal article" date="2014" name="PLoS ONE">
        <title>Physiological and genomic features of a novel sulfur-oxidizing gammaproteobacterium belonging to a previously uncultivated symbiotic lineage isolated from a hydrothermal vent.</title>
        <authorList>
            <person name="Nunoura T."/>
            <person name="Takaki Y."/>
            <person name="Kazama H."/>
            <person name="Kakuta J."/>
            <person name="Shimamura S."/>
            <person name="Makita H."/>
            <person name="Hirai M."/>
            <person name="Miyazaki M."/>
            <person name="Takai K."/>
        </authorList>
    </citation>
    <scope>NUCLEOTIDE SEQUENCE [LARGE SCALE GENOMIC DNA]</scope>
    <source>
        <strain evidence="2 3">Hiromi1</strain>
    </source>
</reference>
<dbReference type="PROSITE" id="PS50206">
    <property type="entry name" value="RHODANESE_3"/>
    <property type="match status" value="1"/>
</dbReference>
<dbReference type="Pfam" id="PF00581">
    <property type="entry name" value="Rhodanese"/>
    <property type="match status" value="1"/>
</dbReference>
<name>A0A7U6GJU2_9GAMM</name>
<evidence type="ECO:0000259" key="1">
    <source>
        <dbReference type="PROSITE" id="PS50206"/>
    </source>
</evidence>
<dbReference type="InterPro" id="IPR036873">
    <property type="entry name" value="Rhodanese-like_dom_sf"/>
</dbReference>
<dbReference type="OrthoDB" id="9811849at2"/>
<sequence>MNNLSDDFSRTIIPREMPNARISADDFITAYNAGKAELLDIRIAMETSVWQLNFGLKIPANELPENLDQLPKDKLIVVACPMTDRSNMARTYLLSKGFNVKYLQGGLLGLMDRLKGGRAKDIEI</sequence>
<organism evidence="2 3">
    <name type="scientific">Thiolapillus brandeum</name>
    <dbReference type="NCBI Taxonomy" id="1076588"/>
    <lineage>
        <taxon>Bacteria</taxon>
        <taxon>Pseudomonadati</taxon>
        <taxon>Pseudomonadota</taxon>
        <taxon>Gammaproteobacteria</taxon>
        <taxon>Chromatiales</taxon>
        <taxon>Sedimenticolaceae</taxon>
        <taxon>Thiolapillus</taxon>
    </lineage>
</organism>
<evidence type="ECO:0000313" key="3">
    <source>
        <dbReference type="Proteomes" id="UP000031631"/>
    </source>
</evidence>
<accession>A0A7U6GJU2</accession>
<dbReference type="PANTHER" id="PTHR43031:SF1">
    <property type="entry name" value="PYRIDINE NUCLEOTIDE-DISULPHIDE OXIDOREDUCTASE"/>
    <property type="match status" value="1"/>
</dbReference>
<dbReference type="RefSeq" id="WP_041068161.1">
    <property type="nucleotide sequence ID" value="NZ_AP012273.1"/>
</dbReference>
<proteinExistence type="predicted"/>
<dbReference type="KEGG" id="tbn:TBH_C1999"/>
<feature type="domain" description="Rhodanese" evidence="1">
    <location>
        <begin position="32"/>
        <end position="115"/>
    </location>
</feature>
<dbReference type="PANTHER" id="PTHR43031">
    <property type="entry name" value="FAD-DEPENDENT OXIDOREDUCTASE"/>
    <property type="match status" value="1"/>
</dbReference>
<dbReference type="Proteomes" id="UP000031631">
    <property type="component" value="Chromosome"/>
</dbReference>
<dbReference type="EMBL" id="AP012273">
    <property type="protein sequence ID" value="BAO44914.1"/>
    <property type="molecule type" value="Genomic_DNA"/>
</dbReference>
<dbReference type="AlphaFoldDB" id="A0A7U6GJU2"/>
<evidence type="ECO:0000313" key="2">
    <source>
        <dbReference type="EMBL" id="BAO44914.1"/>
    </source>
</evidence>
<dbReference type="InterPro" id="IPR001763">
    <property type="entry name" value="Rhodanese-like_dom"/>
</dbReference>
<dbReference type="SUPFAM" id="SSF52821">
    <property type="entry name" value="Rhodanese/Cell cycle control phosphatase"/>
    <property type="match status" value="1"/>
</dbReference>